<sequence length="35" mass="3779">INVIPPYSSWNAIILQLGLNPKLVGSSVVKFPSIN</sequence>
<feature type="non-terminal residue" evidence="1">
    <location>
        <position position="1"/>
    </location>
</feature>
<evidence type="ECO:0000313" key="2">
    <source>
        <dbReference type="Proteomes" id="UP000324800"/>
    </source>
</evidence>
<proteinExistence type="predicted"/>
<dbReference type="Proteomes" id="UP000324800">
    <property type="component" value="Unassembled WGS sequence"/>
</dbReference>
<gene>
    <name evidence="1" type="ORF">EZS28_035778</name>
</gene>
<organism evidence="1 2">
    <name type="scientific">Streblomastix strix</name>
    <dbReference type="NCBI Taxonomy" id="222440"/>
    <lineage>
        <taxon>Eukaryota</taxon>
        <taxon>Metamonada</taxon>
        <taxon>Preaxostyla</taxon>
        <taxon>Oxymonadida</taxon>
        <taxon>Streblomastigidae</taxon>
        <taxon>Streblomastix</taxon>
    </lineage>
</organism>
<reference evidence="1 2" key="1">
    <citation type="submission" date="2019-03" db="EMBL/GenBank/DDBJ databases">
        <title>Single cell metagenomics reveals metabolic interactions within the superorganism composed of flagellate Streblomastix strix and complex community of Bacteroidetes bacteria on its surface.</title>
        <authorList>
            <person name="Treitli S.C."/>
            <person name="Kolisko M."/>
            <person name="Husnik F."/>
            <person name="Keeling P."/>
            <person name="Hampl V."/>
        </authorList>
    </citation>
    <scope>NUCLEOTIDE SEQUENCE [LARGE SCALE GENOMIC DNA]</scope>
    <source>
        <strain evidence="1">ST1C</strain>
    </source>
</reference>
<dbReference type="EMBL" id="SNRW01017096">
    <property type="protein sequence ID" value="KAA6368694.1"/>
    <property type="molecule type" value="Genomic_DNA"/>
</dbReference>
<evidence type="ECO:0000313" key="1">
    <source>
        <dbReference type="EMBL" id="KAA6368694.1"/>
    </source>
</evidence>
<accession>A0A5J4UEQ5</accession>
<name>A0A5J4UEQ5_9EUKA</name>
<protein>
    <submittedName>
        <fullName evidence="1">Uncharacterized protein</fullName>
    </submittedName>
</protein>
<dbReference type="AlphaFoldDB" id="A0A5J4UEQ5"/>
<comment type="caution">
    <text evidence="1">The sequence shown here is derived from an EMBL/GenBank/DDBJ whole genome shotgun (WGS) entry which is preliminary data.</text>
</comment>